<evidence type="ECO:0000256" key="6">
    <source>
        <dbReference type="PROSITE-ProRule" id="PRU00035"/>
    </source>
</evidence>
<dbReference type="InterPro" id="IPR036427">
    <property type="entry name" value="Bromodomain-like_sf"/>
</dbReference>
<dbReference type="OrthoDB" id="21648at2759"/>
<organism evidence="9 10">
    <name type="scientific">Aphis glycines</name>
    <name type="common">Soybean aphid</name>
    <dbReference type="NCBI Taxonomy" id="307491"/>
    <lineage>
        <taxon>Eukaryota</taxon>
        <taxon>Metazoa</taxon>
        <taxon>Ecdysozoa</taxon>
        <taxon>Arthropoda</taxon>
        <taxon>Hexapoda</taxon>
        <taxon>Insecta</taxon>
        <taxon>Pterygota</taxon>
        <taxon>Neoptera</taxon>
        <taxon>Paraneoptera</taxon>
        <taxon>Hemiptera</taxon>
        <taxon>Sternorrhyncha</taxon>
        <taxon>Aphidomorpha</taxon>
        <taxon>Aphidoidea</taxon>
        <taxon>Aphididae</taxon>
        <taxon>Aphidini</taxon>
        <taxon>Aphis</taxon>
        <taxon>Aphis</taxon>
    </lineage>
</organism>
<proteinExistence type="predicted"/>
<accession>A0A6G0U6K8</accession>
<dbReference type="GO" id="GO:0006357">
    <property type="term" value="P:regulation of transcription by RNA polymerase II"/>
    <property type="evidence" value="ECO:0007669"/>
    <property type="project" value="TreeGrafter"/>
</dbReference>
<dbReference type="PANTHER" id="PTHR22881">
    <property type="entry name" value="BROMODOMAIN CONTAINING PROTEIN"/>
    <property type="match status" value="1"/>
</dbReference>
<evidence type="ECO:0000256" key="4">
    <source>
        <dbReference type="ARBA" id="ARBA00023163"/>
    </source>
</evidence>
<keyword evidence="3 6" id="KW-0103">Bromodomain</keyword>
<dbReference type="PROSITE" id="PS50014">
    <property type="entry name" value="BROMODOMAIN_2"/>
    <property type="match status" value="1"/>
</dbReference>
<dbReference type="InterPro" id="IPR051831">
    <property type="entry name" value="Bromodomain_contain_prot"/>
</dbReference>
<dbReference type="PRINTS" id="PR00503">
    <property type="entry name" value="BROMODOMAIN"/>
</dbReference>
<evidence type="ECO:0000259" key="8">
    <source>
        <dbReference type="PROSITE" id="PS50014"/>
    </source>
</evidence>
<dbReference type="EMBL" id="VYZN01000001">
    <property type="protein sequence ID" value="KAE9544587.1"/>
    <property type="molecule type" value="Genomic_DNA"/>
</dbReference>
<feature type="domain" description="Bromo" evidence="8">
    <location>
        <begin position="219"/>
        <end position="289"/>
    </location>
</feature>
<dbReference type="SMART" id="SM00297">
    <property type="entry name" value="BROMO"/>
    <property type="match status" value="1"/>
</dbReference>
<evidence type="ECO:0000256" key="2">
    <source>
        <dbReference type="ARBA" id="ARBA00023015"/>
    </source>
</evidence>
<sequence>MVKKRDSLVVQNLTPEYATIRSKANFYMNRNGDLHLNCINCCSNVNNPHIEFKLASFDENNEFESKKRKKHKKDKYEDKEKSGGLKLILKVGSGSCLPADELVNNTNGNHEANDYLSKSHKKKKKKHKHHKEKKKRTRDDITIQEEISLGEETLAEAPMSKRPISFENNSKVITNSTEAQNVVYYIYDLGEWKSEETNNPNENRQTLQQLLTHLLRALERRDPQQLFAWPVTDRIAPNYSRLISKPMDFETIRRSIQSDLYTSLNAFVADFKLMCENAMTYNQPETIYYKAAKRLLHAGLKLTGPEKLKTLLSALPGMANIPPSQLGFDINQEFHGDTSNDTIIENIERSSERLHDGDLLSHRKMISKFEAIPDDLTPDEILKQVQNAAKVASEKLATKNTKMGFLKQQNNGSTSLSILVPNDGINPETGERPVLLGSLIGKLSHGVGSISGFREDRRNMVKTVKPLYYGAFGSYAPTYDSTFANLTKDESDLVLRTYGDEASAQYAESILNFTKDSDYAMTMADNLLDLMTGGDHRKTKRVLDERKKQQVVLDDSKKPISQLHQPSSCQPLATSLINTGSLNTITTNHQSKTAPIQIDQLKSLSELGIDTKFIDYYQEQSVFQDRLDHVGGLLGRLQNVQNQRLSAPLPQHLSQIAHPSPQEIQLADKITESLAENLKRVPPSAVMSVTGVRKAMGIAQISHLELNQNNCHPPNLVNHGSSHQQTQVSLMGDGIQDRVEGVEGTVSGVDLESELREFLESDPTLTSFPLHDENDRTIEEILSES</sequence>
<reference evidence="9 10" key="1">
    <citation type="submission" date="2019-08" db="EMBL/GenBank/DDBJ databases">
        <title>The genome of the soybean aphid Biotype 1, its phylome, world population structure and adaptation to the North American continent.</title>
        <authorList>
            <person name="Giordano R."/>
            <person name="Donthu R.K."/>
            <person name="Hernandez A.G."/>
            <person name="Wright C.L."/>
            <person name="Zimin A.V."/>
        </authorList>
    </citation>
    <scope>NUCLEOTIDE SEQUENCE [LARGE SCALE GENOMIC DNA]</scope>
    <source>
        <tissue evidence="9">Whole aphids</tissue>
    </source>
</reference>
<feature type="region of interest" description="Disordered" evidence="7">
    <location>
        <begin position="107"/>
        <end position="139"/>
    </location>
</feature>
<dbReference type="InterPro" id="IPR001487">
    <property type="entry name" value="Bromodomain"/>
</dbReference>
<gene>
    <name evidence="9" type="ORF">AGLY_000129</name>
</gene>
<name>A0A6G0U6K8_APHGL</name>
<dbReference type="GO" id="GO:0005634">
    <property type="term" value="C:nucleus"/>
    <property type="evidence" value="ECO:0007669"/>
    <property type="project" value="UniProtKB-SubCell"/>
</dbReference>
<comment type="caution">
    <text evidence="9">The sequence shown here is derived from an EMBL/GenBank/DDBJ whole genome shotgun (WGS) entry which is preliminary data.</text>
</comment>
<dbReference type="SUPFAM" id="SSF47370">
    <property type="entry name" value="Bromodomain"/>
    <property type="match status" value="1"/>
</dbReference>
<dbReference type="Pfam" id="PF12024">
    <property type="entry name" value="DUF3512"/>
    <property type="match status" value="1"/>
</dbReference>
<evidence type="ECO:0000256" key="7">
    <source>
        <dbReference type="SAM" id="MobiDB-lite"/>
    </source>
</evidence>
<dbReference type="AlphaFoldDB" id="A0A6G0U6K8"/>
<keyword evidence="5" id="KW-0539">Nucleus</keyword>
<keyword evidence="10" id="KW-1185">Reference proteome</keyword>
<keyword evidence="2" id="KW-0805">Transcription regulation</keyword>
<dbReference type="PANTHER" id="PTHR22881:SF27">
    <property type="entry name" value="BROMODOMAIN CONTAINING 7_9"/>
    <property type="match status" value="1"/>
</dbReference>
<feature type="compositionally biased region" description="Basic residues" evidence="7">
    <location>
        <begin position="118"/>
        <end position="136"/>
    </location>
</feature>
<evidence type="ECO:0000313" key="9">
    <source>
        <dbReference type="EMBL" id="KAE9544587.1"/>
    </source>
</evidence>
<comment type="subcellular location">
    <subcellularLocation>
        <location evidence="1">Nucleus</location>
    </subcellularLocation>
</comment>
<keyword evidence="4" id="KW-0804">Transcription</keyword>
<evidence type="ECO:0000256" key="3">
    <source>
        <dbReference type="ARBA" id="ARBA00023117"/>
    </source>
</evidence>
<evidence type="ECO:0000313" key="10">
    <source>
        <dbReference type="Proteomes" id="UP000475862"/>
    </source>
</evidence>
<evidence type="ECO:0000256" key="5">
    <source>
        <dbReference type="ARBA" id="ARBA00023242"/>
    </source>
</evidence>
<protein>
    <recommendedName>
        <fullName evidence="8">Bromo domain-containing protein</fullName>
    </recommendedName>
</protein>
<dbReference type="Pfam" id="PF00439">
    <property type="entry name" value="Bromodomain"/>
    <property type="match status" value="1"/>
</dbReference>
<dbReference type="Gene3D" id="1.20.920.10">
    <property type="entry name" value="Bromodomain-like"/>
    <property type="match status" value="1"/>
</dbReference>
<evidence type="ECO:0000256" key="1">
    <source>
        <dbReference type="ARBA" id="ARBA00004123"/>
    </source>
</evidence>
<dbReference type="InterPro" id="IPR021900">
    <property type="entry name" value="DUF3512"/>
</dbReference>
<dbReference type="Proteomes" id="UP000475862">
    <property type="component" value="Unassembled WGS sequence"/>
</dbReference>